<dbReference type="EMBL" id="JAYMFF010000022">
    <property type="protein sequence ID" value="MEC4176802.1"/>
    <property type="molecule type" value="Genomic_DNA"/>
</dbReference>
<reference evidence="2 3" key="1">
    <citation type="submission" date="2024-01" db="EMBL/GenBank/DDBJ databases">
        <title>novel species in genus Adlercreutzia.</title>
        <authorList>
            <person name="Liu X."/>
        </authorList>
    </citation>
    <scope>NUCLEOTIDE SEQUENCE [LARGE SCALE GENOMIC DNA]</scope>
    <source>
        <strain evidence="2 3">R7</strain>
    </source>
</reference>
<accession>A0ABU6IK00</accession>
<keyword evidence="1" id="KW-1133">Transmembrane helix</keyword>
<name>A0ABU6IK00_9ACTN</name>
<keyword evidence="1" id="KW-0812">Transmembrane</keyword>
<feature type="transmembrane region" description="Helical" evidence="1">
    <location>
        <begin position="176"/>
        <end position="194"/>
    </location>
</feature>
<dbReference type="Proteomes" id="UP001349994">
    <property type="component" value="Unassembled WGS sequence"/>
</dbReference>
<organism evidence="2 3">
    <name type="scientific">Adlercreutzia wanghongyangiae</name>
    <dbReference type="NCBI Taxonomy" id="3111451"/>
    <lineage>
        <taxon>Bacteria</taxon>
        <taxon>Bacillati</taxon>
        <taxon>Actinomycetota</taxon>
        <taxon>Coriobacteriia</taxon>
        <taxon>Eggerthellales</taxon>
        <taxon>Eggerthellaceae</taxon>
        <taxon>Adlercreutzia</taxon>
    </lineage>
</organism>
<protein>
    <submittedName>
        <fullName evidence="2">Uncharacterized protein</fullName>
    </submittedName>
</protein>
<sequence>MGDVSGDDAVVGQRAPAASDALRDATSEASVAEGVRAEPVAACAPDDARCPCGFVRSVARELAYNAGRARGALIFDLAVLAFCFVGFCGNEYALKPFAAAVFPDSPVAYLVQCHLNDFLGGAAFLAYTNMLLDLVRPDMRIRRLTTSVVYLFLCGIFWEYAAPLFVKASTADPLDLLAYMTGAAAYWLAGSPWTRRSY</sequence>
<evidence type="ECO:0000256" key="1">
    <source>
        <dbReference type="SAM" id="Phobius"/>
    </source>
</evidence>
<keyword evidence="1" id="KW-0472">Membrane</keyword>
<feature type="transmembrane region" description="Helical" evidence="1">
    <location>
        <begin position="148"/>
        <end position="170"/>
    </location>
</feature>
<evidence type="ECO:0000313" key="2">
    <source>
        <dbReference type="EMBL" id="MEC4176802.1"/>
    </source>
</evidence>
<feature type="transmembrane region" description="Helical" evidence="1">
    <location>
        <begin position="107"/>
        <end position="127"/>
    </location>
</feature>
<keyword evidence="3" id="KW-1185">Reference proteome</keyword>
<gene>
    <name evidence="2" type="ORF">VIN30_10125</name>
</gene>
<dbReference type="RefSeq" id="WP_338211319.1">
    <property type="nucleotide sequence ID" value="NZ_JAYMFF010000022.1"/>
</dbReference>
<evidence type="ECO:0000313" key="3">
    <source>
        <dbReference type="Proteomes" id="UP001349994"/>
    </source>
</evidence>
<proteinExistence type="predicted"/>
<comment type="caution">
    <text evidence="2">The sequence shown here is derived from an EMBL/GenBank/DDBJ whole genome shotgun (WGS) entry which is preliminary data.</text>
</comment>
<feature type="transmembrane region" description="Helical" evidence="1">
    <location>
        <begin position="69"/>
        <end position="87"/>
    </location>
</feature>